<dbReference type="GO" id="GO:0043169">
    <property type="term" value="F:cation binding"/>
    <property type="evidence" value="ECO:0007669"/>
    <property type="project" value="InterPro"/>
</dbReference>
<dbReference type="SUPFAM" id="SSF51445">
    <property type="entry name" value="(Trans)glycosidases"/>
    <property type="match status" value="1"/>
</dbReference>
<comment type="similarity">
    <text evidence="3 8">Belongs to the glycosyl hydrolase 13 family.</text>
</comment>
<dbReference type="InterPro" id="IPR017853">
    <property type="entry name" value="GH"/>
</dbReference>
<evidence type="ECO:0000256" key="7">
    <source>
        <dbReference type="ARBA" id="ARBA00023295"/>
    </source>
</evidence>
<evidence type="ECO:0000313" key="11">
    <source>
        <dbReference type="Proteomes" id="UP000886523"/>
    </source>
</evidence>
<dbReference type="PRINTS" id="PR00110">
    <property type="entry name" value="ALPHAAMYLASE"/>
</dbReference>
<dbReference type="Gene3D" id="3.20.20.80">
    <property type="entry name" value="Glycosidases"/>
    <property type="match status" value="1"/>
</dbReference>
<gene>
    <name evidence="10" type="ORF">BS47DRAFT_1373446</name>
</gene>
<protein>
    <recommendedName>
        <fullName evidence="4">alpha-amylase</fullName>
        <ecNumber evidence="4">3.2.1.1</ecNumber>
    </recommendedName>
</protein>
<evidence type="ECO:0000256" key="5">
    <source>
        <dbReference type="ARBA" id="ARBA00022801"/>
    </source>
</evidence>
<sequence>MFQWNWESIAHECATWLHKTGYGYVQISPPQEHIQGPQWWTDYQPVSYKLISKRGNSLQFQKMVKACHGSNIKIITDTIWNHMAGIDGIGTGGTNFSHYNYPGIYGYSDFHHCVNNTARFEVQNCELVNLADLATGTEVVRGTLADYADTLIYLGADGLRLDAAKLIPADDIHAILAHMKNPPSIVTQEVVWGAQEEIQPTEYLQNGKVHEFRYPLALRDAFLNIDQRGWLPSNQSNVFVANHDTERTGTSLNYTSPNNIYTLAHIFMFAYPYGHPYSTHPLPRSHALRLGSHSPSGNGSCNVTSGWLCQHRLYAGMVSFYNYVNRNGTYEPITNYISPSPDMIAFGRGSVGHVVINSGPRKWNTTFKTSLPDGKYCDVVEKPMFSTECSDAS</sequence>
<evidence type="ECO:0000256" key="8">
    <source>
        <dbReference type="RuleBase" id="RU003615"/>
    </source>
</evidence>
<dbReference type="EC" id="3.2.1.1" evidence="4"/>
<dbReference type="EMBL" id="MU129029">
    <property type="protein sequence ID" value="KAF9509754.1"/>
    <property type="molecule type" value="Genomic_DNA"/>
</dbReference>
<dbReference type="InterPro" id="IPR006048">
    <property type="entry name" value="A-amylase/branching_C"/>
</dbReference>
<dbReference type="Gene3D" id="2.60.40.1180">
    <property type="entry name" value="Golgi alpha-mannosidase II"/>
    <property type="match status" value="1"/>
</dbReference>
<dbReference type="SUPFAM" id="SSF51011">
    <property type="entry name" value="Glycosyl hydrolase domain"/>
    <property type="match status" value="1"/>
</dbReference>
<reference evidence="10" key="1">
    <citation type="journal article" date="2020" name="Nat. Commun.">
        <title>Large-scale genome sequencing of mycorrhizal fungi provides insights into the early evolution of symbiotic traits.</title>
        <authorList>
            <person name="Miyauchi S."/>
            <person name="Kiss E."/>
            <person name="Kuo A."/>
            <person name="Drula E."/>
            <person name="Kohler A."/>
            <person name="Sanchez-Garcia M."/>
            <person name="Morin E."/>
            <person name="Andreopoulos B."/>
            <person name="Barry K.W."/>
            <person name="Bonito G."/>
            <person name="Buee M."/>
            <person name="Carver A."/>
            <person name="Chen C."/>
            <person name="Cichocki N."/>
            <person name="Clum A."/>
            <person name="Culley D."/>
            <person name="Crous P.W."/>
            <person name="Fauchery L."/>
            <person name="Girlanda M."/>
            <person name="Hayes R.D."/>
            <person name="Keri Z."/>
            <person name="LaButti K."/>
            <person name="Lipzen A."/>
            <person name="Lombard V."/>
            <person name="Magnuson J."/>
            <person name="Maillard F."/>
            <person name="Murat C."/>
            <person name="Nolan M."/>
            <person name="Ohm R.A."/>
            <person name="Pangilinan J."/>
            <person name="Pereira M.F."/>
            <person name="Perotto S."/>
            <person name="Peter M."/>
            <person name="Pfister S."/>
            <person name="Riley R."/>
            <person name="Sitrit Y."/>
            <person name="Stielow J.B."/>
            <person name="Szollosi G."/>
            <person name="Zifcakova L."/>
            <person name="Stursova M."/>
            <person name="Spatafora J.W."/>
            <person name="Tedersoo L."/>
            <person name="Vaario L.M."/>
            <person name="Yamada A."/>
            <person name="Yan M."/>
            <person name="Wang P."/>
            <person name="Xu J."/>
            <person name="Bruns T."/>
            <person name="Baldrian P."/>
            <person name="Vilgalys R."/>
            <person name="Dunand C."/>
            <person name="Henrissat B."/>
            <person name="Grigoriev I.V."/>
            <person name="Hibbett D."/>
            <person name="Nagy L.G."/>
            <person name="Martin F.M."/>
        </authorList>
    </citation>
    <scope>NUCLEOTIDE SEQUENCE</scope>
    <source>
        <strain evidence="10">UP504</strain>
    </source>
</reference>
<comment type="cofactor">
    <cofactor evidence="2">
        <name>Ca(2+)</name>
        <dbReference type="ChEBI" id="CHEBI:29108"/>
    </cofactor>
</comment>
<evidence type="ECO:0000259" key="9">
    <source>
        <dbReference type="SMART" id="SM00642"/>
    </source>
</evidence>
<organism evidence="10 11">
    <name type="scientific">Hydnum rufescens UP504</name>
    <dbReference type="NCBI Taxonomy" id="1448309"/>
    <lineage>
        <taxon>Eukaryota</taxon>
        <taxon>Fungi</taxon>
        <taxon>Dikarya</taxon>
        <taxon>Basidiomycota</taxon>
        <taxon>Agaricomycotina</taxon>
        <taxon>Agaricomycetes</taxon>
        <taxon>Cantharellales</taxon>
        <taxon>Hydnaceae</taxon>
        <taxon>Hydnum</taxon>
    </lineage>
</organism>
<accession>A0A9P6DSP5</accession>
<comment type="catalytic activity">
    <reaction evidence="1">
        <text>Endohydrolysis of (1-&gt;4)-alpha-D-glucosidic linkages in polysaccharides containing three or more (1-&gt;4)-alpha-linked D-glucose units.</text>
        <dbReference type="EC" id="3.2.1.1"/>
    </reaction>
</comment>
<dbReference type="AlphaFoldDB" id="A0A9P6DSP5"/>
<dbReference type="OrthoDB" id="550577at2759"/>
<proteinExistence type="inferred from homology"/>
<dbReference type="SMART" id="SM00642">
    <property type="entry name" value="Aamy"/>
    <property type="match status" value="1"/>
</dbReference>
<dbReference type="InterPro" id="IPR006046">
    <property type="entry name" value="Alpha_amylase"/>
</dbReference>
<feature type="domain" description="Glycosyl hydrolase family 13 catalytic" evidence="9">
    <location>
        <begin position="1"/>
        <end position="321"/>
    </location>
</feature>
<keyword evidence="7" id="KW-0326">Glycosidase</keyword>
<evidence type="ECO:0000256" key="2">
    <source>
        <dbReference type="ARBA" id="ARBA00001913"/>
    </source>
</evidence>
<evidence type="ECO:0000256" key="4">
    <source>
        <dbReference type="ARBA" id="ARBA00012595"/>
    </source>
</evidence>
<keyword evidence="11" id="KW-1185">Reference proteome</keyword>
<keyword evidence="6" id="KW-0119">Carbohydrate metabolism</keyword>
<evidence type="ECO:0000256" key="3">
    <source>
        <dbReference type="ARBA" id="ARBA00008061"/>
    </source>
</evidence>
<dbReference type="Pfam" id="PF02806">
    <property type="entry name" value="Alpha-amylase_C"/>
    <property type="match status" value="1"/>
</dbReference>
<comment type="caution">
    <text evidence="10">The sequence shown here is derived from an EMBL/GenBank/DDBJ whole genome shotgun (WGS) entry which is preliminary data.</text>
</comment>
<dbReference type="GO" id="GO:0004556">
    <property type="term" value="F:alpha-amylase activity"/>
    <property type="evidence" value="ECO:0007669"/>
    <property type="project" value="UniProtKB-EC"/>
</dbReference>
<dbReference type="GO" id="GO:0005975">
    <property type="term" value="P:carbohydrate metabolic process"/>
    <property type="evidence" value="ECO:0007669"/>
    <property type="project" value="InterPro"/>
</dbReference>
<evidence type="ECO:0000313" key="10">
    <source>
        <dbReference type="EMBL" id="KAF9509754.1"/>
    </source>
</evidence>
<dbReference type="PANTHER" id="PTHR43447">
    <property type="entry name" value="ALPHA-AMYLASE"/>
    <property type="match status" value="1"/>
</dbReference>
<dbReference type="InterPro" id="IPR013780">
    <property type="entry name" value="Glyco_hydro_b"/>
</dbReference>
<evidence type="ECO:0000256" key="1">
    <source>
        <dbReference type="ARBA" id="ARBA00000548"/>
    </source>
</evidence>
<name>A0A9P6DSP5_9AGAM</name>
<evidence type="ECO:0000256" key="6">
    <source>
        <dbReference type="ARBA" id="ARBA00023277"/>
    </source>
</evidence>
<dbReference type="InterPro" id="IPR006047">
    <property type="entry name" value="GH13_cat_dom"/>
</dbReference>
<keyword evidence="5 10" id="KW-0378">Hydrolase</keyword>
<dbReference type="Proteomes" id="UP000886523">
    <property type="component" value="Unassembled WGS sequence"/>
</dbReference>